<evidence type="ECO:0000259" key="3">
    <source>
        <dbReference type="Pfam" id="PF05368"/>
    </source>
</evidence>
<dbReference type="Gene3D" id="3.40.50.720">
    <property type="entry name" value="NAD(P)-binding Rossmann-like Domain"/>
    <property type="match status" value="1"/>
</dbReference>
<dbReference type="PANTHER" id="PTHR42748">
    <property type="entry name" value="NITROGEN METABOLITE REPRESSION PROTEIN NMRA FAMILY MEMBER"/>
    <property type="match status" value="1"/>
</dbReference>
<comment type="caution">
    <text evidence="4">The sequence shown here is derived from an EMBL/GenBank/DDBJ whole genome shotgun (WGS) entry which is preliminary data.</text>
</comment>
<evidence type="ECO:0000313" key="4">
    <source>
        <dbReference type="EMBL" id="KAF5866840.1"/>
    </source>
</evidence>
<dbReference type="Gene3D" id="3.90.25.10">
    <property type="entry name" value="UDP-galactose 4-epimerase, domain 1"/>
    <property type="match status" value="1"/>
</dbReference>
<evidence type="ECO:0000313" key="5">
    <source>
        <dbReference type="Proteomes" id="UP000541154"/>
    </source>
</evidence>
<comment type="similarity">
    <text evidence="1">Belongs to the NmrA-type oxidoreductase family.</text>
</comment>
<protein>
    <recommendedName>
        <fullName evidence="3">NmrA-like domain-containing protein</fullName>
    </recommendedName>
</protein>
<dbReference type="SUPFAM" id="SSF51735">
    <property type="entry name" value="NAD(P)-binding Rossmann-fold domains"/>
    <property type="match status" value="1"/>
</dbReference>
<reference evidence="4 5" key="1">
    <citation type="submission" date="2019-04" db="EMBL/GenBank/DDBJ databases">
        <title>Aspergillus burnettii sp. nov., novel species from soil in southeast Queensland.</title>
        <authorList>
            <person name="Gilchrist C.L.M."/>
            <person name="Pitt J.I."/>
            <person name="Lange L."/>
            <person name="Lacey H.J."/>
            <person name="Vuong D."/>
            <person name="Midgley D.J."/>
            <person name="Greenfield P."/>
            <person name="Bradbury M."/>
            <person name="Lacey E."/>
            <person name="Busk P.K."/>
            <person name="Pilgaard B."/>
            <person name="Chooi Y.H."/>
            <person name="Piggott A.M."/>
        </authorList>
    </citation>
    <scope>NUCLEOTIDE SEQUENCE [LARGE SCALE GENOMIC DNA]</scope>
    <source>
        <strain evidence="4 5">FRR 5400</strain>
    </source>
</reference>
<dbReference type="AlphaFoldDB" id="A0A8H6AH74"/>
<dbReference type="InterPro" id="IPR008030">
    <property type="entry name" value="NmrA-like"/>
</dbReference>
<gene>
    <name evidence="4" type="ORF">ETB97_008644</name>
</gene>
<feature type="domain" description="NmrA-like" evidence="3">
    <location>
        <begin position="12"/>
        <end position="256"/>
    </location>
</feature>
<evidence type="ECO:0000256" key="2">
    <source>
        <dbReference type="ARBA" id="ARBA00022857"/>
    </source>
</evidence>
<dbReference type="Pfam" id="PF05368">
    <property type="entry name" value="NmrA"/>
    <property type="match status" value="1"/>
</dbReference>
<keyword evidence="5" id="KW-1185">Reference proteome</keyword>
<organism evidence="4 5">
    <name type="scientific">Petromyces alliaceus</name>
    <name type="common">Aspergillus alliaceus</name>
    <dbReference type="NCBI Taxonomy" id="209559"/>
    <lineage>
        <taxon>Eukaryota</taxon>
        <taxon>Fungi</taxon>
        <taxon>Dikarya</taxon>
        <taxon>Ascomycota</taxon>
        <taxon>Pezizomycotina</taxon>
        <taxon>Eurotiomycetes</taxon>
        <taxon>Eurotiomycetidae</taxon>
        <taxon>Eurotiales</taxon>
        <taxon>Aspergillaceae</taxon>
        <taxon>Aspergillus</taxon>
        <taxon>Aspergillus subgen. Circumdati</taxon>
    </lineage>
</organism>
<dbReference type="GO" id="GO:0005634">
    <property type="term" value="C:nucleus"/>
    <property type="evidence" value="ECO:0007669"/>
    <property type="project" value="TreeGrafter"/>
</dbReference>
<dbReference type="Proteomes" id="UP000541154">
    <property type="component" value="Unassembled WGS sequence"/>
</dbReference>
<dbReference type="InterPro" id="IPR051164">
    <property type="entry name" value="NmrA-like_oxidored"/>
</dbReference>
<dbReference type="EMBL" id="SPNV01000004">
    <property type="protein sequence ID" value="KAF5866840.1"/>
    <property type="molecule type" value="Genomic_DNA"/>
</dbReference>
<sequence length="261" mass="29487">MTAVSITGATGPYKILAVTRDVNSPSSQRLLEQSTNIQLVEGNLDNRHEIFRNAKKAVSTPIWGVLSVQTANRNSTSEETQRKALIDESVKNGVKYFIYSCVDRGGEASINSPTRVPHFINKHNIEQHLMAKTRKGEMDWTILRPTAFFENFVPGFLGKVFNTSWRIALKGKPLQLVSTSDIGYFGALAFPDPERYKSRAIFLAGDELTFGEMARIYRRKTGNAIPTTFSLPCHIFMASMKDMGYMFKWFHDEGYKQTLKT</sequence>
<dbReference type="PANTHER" id="PTHR42748:SF7">
    <property type="entry name" value="NMRA LIKE REDOX SENSOR 1-RELATED"/>
    <property type="match status" value="1"/>
</dbReference>
<proteinExistence type="inferred from homology"/>
<dbReference type="InterPro" id="IPR036291">
    <property type="entry name" value="NAD(P)-bd_dom_sf"/>
</dbReference>
<evidence type="ECO:0000256" key="1">
    <source>
        <dbReference type="ARBA" id="ARBA00006328"/>
    </source>
</evidence>
<keyword evidence="2" id="KW-0521">NADP</keyword>
<accession>A0A8H6AH74</accession>
<name>A0A8H6AH74_PETAA</name>